<reference evidence="3" key="1">
    <citation type="submission" date="2016-03" db="EMBL/GenBank/DDBJ databases">
        <authorList>
            <person name="Ploux O."/>
        </authorList>
    </citation>
    <scope>NUCLEOTIDE SEQUENCE [LARGE SCALE GENOMIC DNA]</scope>
    <source>
        <strain evidence="3">UK7</strain>
    </source>
</reference>
<dbReference type="EMBL" id="FJUW01000001">
    <property type="protein sequence ID" value="CZS88229.1"/>
    <property type="molecule type" value="Genomic_DNA"/>
</dbReference>
<evidence type="ECO:0000313" key="3">
    <source>
        <dbReference type="Proteomes" id="UP000178129"/>
    </source>
</evidence>
<dbReference type="AlphaFoldDB" id="A0A1E1JR58"/>
<keyword evidence="3" id="KW-1185">Reference proteome</keyword>
<feature type="region of interest" description="Disordered" evidence="1">
    <location>
        <begin position="232"/>
        <end position="253"/>
    </location>
</feature>
<dbReference type="InParanoid" id="A0A1E1JR58"/>
<sequence>MASSMTSKARSLTARTVHLKVHPIPRTFAEQREVLRVIERFGEVSVFKSLKYEPRRPVPNAFLAVFNTVSSAEEIINVSPLRYSLISETTTPSSITETPEDDAAKSTFEIRVSETLYDHQLFLNSPTKNPLHGPYVPVSPKTSYIAGSLSKIVPDSNWSDGLMDWDTEKSRWRNDDILAPEEERRYGKDGEFISEESFSARGIRLRTQTRKPRVMSGLQALWRERVEKAEMELHSEENLTRSSAEDDTLKLSE</sequence>
<protein>
    <recommendedName>
        <fullName evidence="4">Pal1-like protein</fullName>
    </recommendedName>
</protein>
<name>A0A1E1JR58_9HELO</name>
<evidence type="ECO:0000313" key="2">
    <source>
        <dbReference type="EMBL" id="CZS88229.1"/>
    </source>
</evidence>
<evidence type="ECO:0008006" key="4">
    <source>
        <dbReference type="Google" id="ProtNLM"/>
    </source>
</evidence>
<organism evidence="2 3">
    <name type="scientific">Rhynchosporium graminicola</name>
    <dbReference type="NCBI Taxonomy" id="2792576"/>
    <lineage>
        <taxon>Eukaryota</taxon>
        <taxon>Fungi</taxon>
        <taxon>Dikarya</taxon>
        <taxon>Ascomycota</taxon>
        <taxon>Pezizomycotina</taxon>
        <taxon>Leotiomycetes</taxon>
        <taxon>Helotiales</taxon>
        <taxon>Ploettnerulaceae</taxon>
        <taxon>Rhynchosporium</taxon>
    </lineage>
</organism>
<gene>
    <name evidence="2" type="ORF">RCO7_01188</name>
</gene>
<accession>A0A1E1JR58</accession>
<comment type="caution">
    <text evidence="2">The sequence shown here is derived from an EMBL/GenBank/DDBJ whole genome shotgun (WGS) entry which is preliminary data.</text>
</comment>
<evidence type="ECO:0000256" key="1">
    <source>
        <dbReference type="SAM" id="MobiDB-lite"/>
    </source>
</evidence>
<proteinExistence type="predicted"/>
<dbReference type="Proteomes" id="UP000178129">
    <property type="component" value="Unassembled WGS sequence"/>
</dbReference>